<sequence>MTPRGSDKWPARAAGSIVCVTRTLHVHRYGPDSPAQVLAVHGLTGHGQRWQTLATQHLPGVAVAAPDLIGHGRSSWAAPWTIECNVEALVGAIHNPVVVVGHSFGGALVLALAAARPDLVSALVLLDPAVGLDGEWMRQIADDMYASPDYTDRAEARAEKANGSWGEVEPAELDRELDEHLIDLPSGRVGWRISIPAMLSYWSELARPVTLPPEDIPTTLVRATRTRPPYASDELIATLAQRLGPNLQLLEWDCDHMVAQALPAQTAAVIRGHLGS</sequence>
<dbReference type="RefSeq" id="WP_069415957.1">
    <property type="nucleotide sequence ID" value="NZ_JACKUL010000020.1"/>
</dbReference>
<dbReference type="GO" id="GO:0016787">
    <property type="term" value="F:hydrolase activity"/>
    <property type="evidence" value="ECO:0007669"/>
    <property type="project" value="UniProtKB-KW"/>
</dbReference>
<evidence type="ECO:0000313" key="3">
    <source>
        <dbReference type="Proteomes" id="UP000094053"/>
    </source>
</evidence>
<dbReference type="InterPro" id="IPR029058">
    <property type="entry name" value="AB_hydrolase_fold"/>
</dbReference>
<protein>
    <submittedName>
        <fullName evidence="2">Alpha/beta hydrolase</fullName>
    </submittedName>
</protein>
<dbReference type="Pfam" id="PF12697">
    <property type="entry name" value="Abhydrolase_6"/>
    <property type="match status" value="1"/>
</dbReference>
<dbReference type="Proteomes" id="UP000094053">
    <property type="component" value="Unassembled WGS sequence"/>
</dbReference>
<evidence type="ECO:0000313" key="2">
    <source>
        <dbReference type="EMBL" id="ODQ87676.1"/>
    </source>
</evidence>
<dbReference type="InterPro" id="IPR000073">
    <property type="entry name" value="AB_hydrolase_1"/>
</dbReference>
<reference evidence="3" key="1">
    <citation type="submission" date="2016-09" db="EMBL/GenBank/DDBJ databases">
        <authorList>
            <person name="Greninger A.L."/>
            <person name="Jerome K.R."/>
            <person name="Mcnair B."/>
            <person name="Wallis C."/>
            <person name="Fang F."/>
        </authorList>
    </citation>
    <scope>NUCLEOTIDE SEQUENCE [LARGE SCALE GENOMIC DNA]</scope>
    <source>
        <strain evidence="3">M6</strain>
    </source>
</reference>
<dbReference type="Gene3D" id="3.40.50.1820">
    <property type="entry name" value="alpha/beta hydrolase"/>
    <property type="match status" value="1"/>
</dbReference>
<organism evidence="2 3">
    <name type="scientific">Mycolicibacterium flavescens</name>
    <name type="common">Mycobacterium flavescens</name>
    <dbReference type="NCBI Taxonomy" id="1776"/>
    <lineage>
        <taxon>Bacteria</taxon>
        <taxon>Bacillati</taxon>
        <taxon>Actinomycetota</taxon>
        <taxon>Actinomycetes</taxon>
        <taxon>Mycobacteriales</taxon>
        <taxon>Mycobacteriaceae</taxon>
        <taxon>Mycolicibacterium</taxon>
    </lineage>
</organism>
<dbReference type="PANTHER" id="PTHR43194">
    <property type="entry name" value="HYDROLASE ALPHA/BETA FOLD FAMILY"/>
    <property type="match status" value="1"/>
</dbReference>
<dbReference type="STRING" id="1776.BHQ18_23010"/>
<dbReference type="InterPro" id="IPR050228">
    <property type="entry name" value="Carboxylesterase_BioH"/>
</dbReference>
<dbReference type="SUPFAM" id="SSF53474">
    <property type="entry name" value="alpha/beta-Hydrolases"/>
    <property type="match status" value="1"/>
</dbReference>
<dbReference type="EMBL" id="MIHA01000020">
    <property type="protein sequence ID" value="ODQ87676.1"/>
    <property type="molecule type" value="Genomic_DNA"/>
</dbReference>
<evidence type="ECO:0000259" key="1">
    <source>
        <dbReference type="Pfam" id="PF12697"/>
    </source>
</evidence>
<keyword evidence="3" id="KW-1185">Reference proteome</keyword>
<feature type="domain" description="AB hydrolase-1" evidence="1">
    <location>
        <begin position="37"/>
        <end position="268"/>
    </location>
</feature>
<comment type="caution">
    <text evidence="2">The sequence shown here is derived from an EMBL/GenBank/DDBJ whole genome shotgun (WGS) entry which is preliminary data.</text>
</comment>
<proteinExistence type="predicted"/>
<gene>
    <name evidence="2" type="ORF">BHQ18_23010</name>
</gene>
<dbReference type="AlphaFoldDB" id="A0A1E3RCQ4"/>
<dbReference type="PANTHER" id="PTHR43194:SF2">
    <property type="entry name" value="PEROXISOMAL MEMBRANE PROTEIN LPX1"/>
    <property type="match status" value="1"/>
</dbReference>
<name>A0A1E3RCQ4_MYCFV</name>
<dbReference type="OrthoDB" id="3193334at2"/>
<accession>A0A1E3RCQ4</accession>
<keyword evidence="2" id="KW-0378">Hydrolase</keyword>